<evidence type="ECO:0000256" key="2">
    <source>
        <dbReference type="ARBA" id="ARBA00022737"/>
    </source>
</evidence>
<feature type="compositionally biased region" description="Low complexity" evidence="6">
    <location>
        <begin position="401"/>
        <end position="421"/>
    </location>
</feature>
<feature type="compositionally biased region" description="Low complexity" evidence="6">
    <location>
        <begin position="368"/>
        <end position="384"/>
    </location>
</feature>
<dbReference type="VEuPathDB" id="FungiDB:MAPG_05876"/>
<organism evidence="9 10">
    <name type="scientific">Magnaporthiopsis poae (strain ATCC 64411 / 73-15)</name>
    <name type="common">Kentucky bluegrass fungus</name>
    <name type="synonym">Magnaporthe poae</name>
    <dbReference type="NCBI Taxonomy" id="644358"/>
    <lineage>
        <taxon>Eukaryota</taxon>
        <taxon>Fungi</taxon>
        <taxon>Dikarya</taxon>
        <taxon>Ascomycota</taxon>
        <taxon>Pezizomycotina</taxon>
        <taxon>Sordariomycetes</taxon>
        <taxon>Sordariomycetidae</taxon>
        <taxon>Magnaporthales</taxon>
        <taxon>Magnaporthaceae</taxon>
        <taxon>Magnaporthiopsis</taxon>
    </lineage>
</organism>
<evidence type="ECO:0000259" key="7">
    <source>
        <dbReference type="PROSITE" id="PS50157"/>
    </source>
</evidence>
<feature type="region of interest" description="Disordered" evidence="6">
    <location>
        <begin position="401"/>
        <end position="469"/>
    </location>
</feature>
<evidence type="ECO:0000256" key="4">
    <source>
        <dbReference type="ARBA" id="ARBA00022833"/>
    </source>
</evidence>
<dbReference type="Gene3D" id="3.30.160.60">
    <property type="entry name" value="Classic Zinc Finger"/>
    <property type="match status" value="1"/>
</dbReference>
<feature type="compositionally biased region" description="Polar residues" evidence="6">
    <location>
        <begin position="435"/>
        <end position="464"/>
    </location>
</feature>
<protein>
    <recommendedName>
        <fullName evidence="7">C2H2-type domain-containing protein</fullName>
    </recommendedName>
</protein>
<keyword evidence="3 5" id="KW-0863">Zinc-finger</keyword>
<dbReference type="PANTHER" id="PTHR24409:SF295">
    <property type="entry name" value="AZ2-RELATED"/>
    <property type="match status" value="1"/>
</dbReference>
<keyword evidence="1" id="KW-0479">Metal-binding</keyword>
<dbReference type="EnsemblFungi" id="MAPG_05876T1">
    <property type="protein sequence ID" value="MAPG_05876T1"/>
    <property type="gene ID" value="MAPG_05876"/>
</dbReference>
<keyword evidence="10" id="KW-1185">Reference proteome</keyword>
<evidence type="ECO:0000256" key="3">
    <source>
        <dbReference type="ARBA" id="ARBA00022771"/>
    </source>
</evidence>
<dbReference type="Proteomes" id="UP000011715">
    <property type="component" value="Unassembled WGS sequence"/>
</dbReference>
<feature type="compositionally biased region" description="Polar residues" evidence="6">
    <location>
        <begin position="45"/>
        <end position="55"/>
    </location>
</feature>
<keyword evidence="2" id="KW-0677">Repeat</keyword>
<dbReference type="GO" id="GO:0008270">
    <property type="term" value="F:zinc ion binding"/>
    <property type="evidence" value="ECO:0007669"/>
    <property type="project" value="UniProtKB-KW"/>
</dbReference>
<reference evidence="9" key="4">
    <citation type="journal article" date="2015" name="G3 (Bethesda)">
        <title>Genome sequences of three phytopathogenic species of the Magnaporthaceae family of fungi.</title>
        <authorList>
            <person name="Okagaki L.H."/>
            <person name="Nunes C.C."/>
            <person name="Sailsbery J."/>
            <person name="Clay B."/>
            <person name="Brown D."/>
            <person name="John T."/>
            <person name="Oh Y."/>
            <person name="Young N."/>
            <person name="Fitzgerald M."/>
            <person name="Haas B.J."/>
            <person name="Zeng Q."/>
            <person name="Young S."/>
            <person name="Adiconis X."/>
            <person name="Fan L."/>
            <person name="Levin J.Z."/>
            <person name="Mitchell T.K."/>
            <person name="Okubara P.A."/>
            <person name="Farman M.L."/>
            <person name="Kohn L.M."/>
            <person name="Birren B."/>
            <person name="Ma L.-J."/>
            <person name="Dean R.A."/>
        </authorList>
    </citation>
    <scope>NUCLEOTIDE SEQUENCE</scope>
    <source>
        <strain evidence="9">ATCC 64411 / 73-15</strain>
    </source>
</reference>
<dbReference type="GO" id="GO:0005634">
    <property type="term" value="C:nucleus"/>
    <property type="evidence" value="ECO:0007669"/>
    <property type="project" value="TreeGrafter"/>
</dbReference>
<feature type="compositionally biased region" description="Low complexity" evidence="6">
    <location>
        <begin position="133"/>
        <end position="149"/>
    </location>
</feature>
<dbReference type="EMBL" id="GL876970">
    <property type="protein sequence ID" value="KLU86868.1"/>
    <property type="molecule type" value="Genomic_DNA"/>
</dbReference>
<evidence type="ECO:0000313" key="10">
    <source>
        <dbReference type="Proteomes" id="UP000011715"/>
    </source>
</evidence>
<feature type="compositionally biased region" description="Polar residues" evidence="6">
    <location>
        <begin position="220"/>
        <end position="252"/>
    </location>
</feature>
<dbReference type="OMA" id="KVQGFFM"/>
<dbReference type="SMART" id="SM00355">
    <property type="entry name" value="ZnF_C2H2"/>
    <property type="match status" value="2"/>
</dbReference>
<evidence type="ECO:0000256" key="5">
    <source>
        <dbReference type="PROSITE-ProRule" id="PRU00042"/>
    </source>
</evidence>
<dbReference type="AlphaFoldDB" id="A0A0C4CSF4"/>
<dbReference type="GO" id="GO:0000981">
    <property type="term" value="F:DNA-binding transcription factor activity, RNA polymerase II-specific"/>
    <property type="evidence" value="ECO:0007669"/>
    <property type="project" value="TreeGrafter"/>
</dbReference>
<feature type="compositionally biased region" description="Polar residues" evidence="6">
    <location>
        <begin position="170"/>
        <end position="206"/>
    </location>
</feature>
<accession>A0A0C4CSF4</accession>
<feature type="region of interest" description="Disordered" evidence="6">
    <location>
        <begin position="316"/>
        <end position="384"/>
    </location>
</feature>
<feature type="compositionally biased region" description="Basic and acidic residues" evidence="6">
    <location>
        <begin position="111"/>
        <end position="130"/>
    </location>
</feature>
<dbReference type="OrthoDB" id="3524154at2759"/>
<reference evidence="8" key="1">
    <citation type="submission" date="2010-05" db="EMBL/GenBank/DDBJ databases">
        <title>The Genome Sequence of Magnaporthe poae strain ATCC 64411.</title>
        <authorList>
            <consortium name="The Broad Institute Genome Sequencing Platform"/>
            <consortium name="Broad Institute Genome Sequencing Center for Infectious Disease"/>
            <person name="Ma L.-J."/>
            <person name="Dead R."/>
            <person name="Young S."/>
            <person name="Zeng Q."/>
            <person name="Koehrsen M."/>
            <person name="Alvarado L."/>
            <person name="Berlin A."/>
            <person name="Chapman S.B."/>
            <person name="Chen Z."/>
            <person name="Freedman E."/>
            <person name="Gellesch M."/>
            <person name="Goldberg J."/>
            <person name="Griggs A."/>
            <person name="Gujja S."/>
            <person name="Heilman E.R."/>
            <person name="Heiman D."/>
            <person name="Hepburn T."/>
            <person name="Howarth C."/>
            <person name="Jen D."/>
            <person name="Larson L."/>
            <person name="Mehta T."/>
            <person name="Neiman D."/>
            <person name="Pearson M."/>
            <person name="Roberts A."/>
            <person name="Saif S."/>
            <person name="Shea T."/>
            <person name="Shenoy N."/>
            <person name="Sisk P."/>
            <person name="Stolte C."/>
            <person name="Sykes S."/>
            <person name="Walk T."/>
            <person name="White J."/>
            <person name="Yandava C."/>
            <person name="Haas B."/>
            <person name="Nusbaum C."/>
            <person name="Birren B."/>
        </authorList>
    </citation>
    <scope>NUCLEOTIDE SEQUENCE</scope>
    <source>
        <strain evidence="8">ATCC 64411</strain>
    </source>
</reference>
<gene>
    <name evidence="8" type="ORF">MAPG_05876</name>
</gene>
<dbReference type="Pfam" id="PF24537">
    <property type="entry name" value="zf-C2H2_fungi"/>
    <property type="match status" value="1"/>
</dbReference>
<feature type="compositionally biased region" description="Pro residues" evidence="6">
    <location>
        <begin position="66"/>
        <end position="76"/>
    </location>
</feature>
<dbReference type="EMBL" id="GL876970">
    <property type="protein sequence ID" value="KLU86869.1"/>
    <property type="molecule type" value="Genomic_DNA"/>
</dbReference>
<keyword evidence="4" id="KW-0862">Zinc</keyword>
<dbReference type="PROSITE" id="PS00028">
    <property type="entry name" value="ZINC_FINGER_C2H2_1"/>
    <property type="match status" value="1"/>
</dbReference>
<dbReference type="eggNOG" id="ENOG502RYIG">
    <property type="taxonomic scope" value="Eukaryota"/>
</dbReference>
<reference evidence="10" key="2">
    <citation type="submission" date="2010-05" db="EMBL/GenBank/DDBJ databases">
        <title>The genome sequence of Magnaporthe poae strain ATCC 64411.</title>
        <authorList>
            <person name="Ma L.-J."/>
            <person name="Dead R."/>
            <person name="Young S."/>
            <person name="Zeng Q."/>
            <person name="Koehrsen M."/>
            <person name="Alvarado L."/>
            <person name="Berlin A."/>
            <person name="Chapman S.B."/>
            <person name="Chen Z."/>
            <person name="Freedman E."/>
            <person name="Gellesch M."/>
            <person name="Goldberg J."/>
            <person name="Griggs A."/>
            <person name="Gujja S."/>
            <person name="Heilman E.R."/>
            <person name="Heiman D."/>
            <person name="Hepburn T."/>
            <person name="Howarth C."/>
            <person name="Jen D."/>
            <person name="Larson L."/>
            <person name="Mehta T."/>
            <person name="Neiman D."/>
            <person name="Pearson M."/>
            <person name="Roberts A."/>
            <person name="Saif S."/>
            <person name="Shea T."/>
            <person name="Shenoy N."/>
            <person name="Sisk P."/>
            <person name="Stolte C."/>
            <person name="Sykes S."/>
            <person name="Walk T."/>
            <person name="White J."/>
            <person name="Yandava C."/>
            <person name="Haas B."/>
            <person name="Nusbaum C."/>
            <person name="Birren B."/>
        </authorList>
    </citation>
    <scope>NUCLEOTIDE SEQUENCE [LARGE SCALE GENOMIC DNA]</scope>
    <source>
        <strain evidence="10">ATCC 64411 / 73-15</strain>
    </source>
</reference>
<feature type="domain" description="C2H2-type" evidence="7">
    <location>
        <begin position="514"/>
        <end position="542"/>
    </location>
</feature>
<dbReference type="InterPro" id="IPR013087">
    <property type="entry name" value="Znf_C2H2_type"/>
</dbReference>
<feature type="region of interest" description="Disordered" evidence="6">
    <location>
        <begin position="1"/>
        <end position="302"/>
    </location>
</feature>
<evidence type="ECO:0000313" key="8">
    <source>
        <dbReference type="EMBL" id="KLU86868.1"/>
    </source>
</evidence>
<sequence>MEIPSRHRSPPGGLPSMPSIFIGGSSPPRGRGGFGMPSSRPGFSNFSTPLSTSIPMSIPGSRNFDEPPPPLPPPRLVPIDGPTGDHPPYPEPYTRHNPSVSAGSAYGSMDENAKREPQRWPPMKPERDEGYGSFSSMASSSRSQNSIPSRFAPQADRYPWKPSVDAYDNAQLNKLNSHRSLNNRSPTQRPSFGSSLGDSLRHSTTPAPDRLQMLKPLSLPTRTKQQQPMLESPSRFTETPLSSAASPRSTPFTPLDHRSPMEGGMDFERSPVPRPRRTDSMSVPDDATVSTQGSYEMNADDTDFPMEETTRLRGFHIDTTDHHSMRPKRKASSPPGGDEPYSMTSMSNDMLRRREGGASRGSPTPRLSMMPQGSSMSSASGRSVSMISNLSLQVSSLSGQSMFNGAGRRSPGGMSPGGLSPTEQSSCGSPYGTPMSLTASPRSSISRATPHSRTLSDQNRQPMSSPRKLTEVLAKTSTAVSKIKGFYMCECCPKKPKKFETKEDLSAHELEKQYECSFCGNRFKNKNEAERHQNSLHVRRHSWSCSALSGWDRTFHESTTQPGQADVCGYCGKEFARSGPPGSGSGSSGAAAAGSAWVATEQDWEERHRHLTDAHKYRECNASKKFYRADHFRQHLKHSHAGTSGKWTNMLENACMIEEEPPVPMGR</sequence>
<dbReference type="GO" id="GO:0000977">
    <property type="term" value="F:RNA polymerase II transcription regulatory region sequence-specific DNA binding"/>
    <property type="evidence" value="ECO:0007669"/>
    <property type="project" value="TreeGrafter"/>
</dbReference>
<dbReference type="EMBL" id="ADBL01001401">
    <property type="status" value="NOT_ANNOTATED_CDS"/>
    <property type="molecule type" value="Genomic_DNA"/>
</dbReference>
<feature type="compositionally biased region" description="Basic and acidic residues" evidence="6">
    <location>
        <begin position="255"/>
        <end position="279"/>
    </location>
</feature>
<evidence type="ECO:0000256" key="1">
    <source>
        <dbReference type="ARBA" id="ARBA00022723"/>
    </source>
</evidence>
<evidence type="ECO:0000313" key="9">
    <source>
        <dbReference type="EnsemblFungi" id="MAPG_05876T0"/>
    </source>
</evidence>
<dbReference type="PROSITE" id="PS50157">
    <property type="entry name" value="ZINC_FINGER_C2H2_2"/>
    <property type="match status" value="1"/>
</dbReference>
<evidence type="ECO:0000256" key="6">
    <source>
        <dbReference type="SAM" id="MobiDB-lite"/>
    </source>
</evidence>
<name>A0A0C4CSF4_MAGP6</name>
<dbReference type="STRING" id="644358.A0A0C4CSF4"/>
<dbReference type="InterPro" id="IPR057026">
    <property type="entry name" value="Znf-C2H2_ascomycetes"/>
</dbReference>
<dbReference type="PANTHER" id="PTHR24409">
    <property type="entry name" value="ZINC FINGER PROTEIN 142"/>
    <property type="match status" value="1"/>
</dbReference>
<proteinExistence type="predicted"/>
<reference evidence="9" key="5">
    <citation type="submission" date="2015-06" db="UniProtKB">
        <authorList>
            <consortium name="EnsemblFungi"/>
        </authorList>
    </citation>
    <scope>IDENTIFICATION</scope>
    <source>
        <strain evidence="9">ATCC 64411</strain>
    </source>
</reference>
<reference evidence="8" key="3">
    <citation type="submission" date="2011-03" db="EMBL/GenBank/DDBJ databases">
        <title>Annotation of Magnaporthe poae ATCC 64411.</title>
        <authorList>
            <person name="Ma L.-J."/>
            <person name="Dead R."/>
            <person name="Young S.K."/>
            <person name="Zeng Q."/>
            <person name="Gargeya S."/>
            <person name="Fitzgerald M."/>
            <person name="Haas B."/>
            <person name="Abouelleil A."/>
            <person name="Alvarado L."/>
            <person name="Arachchi H.M."/>
            <person name="Berlin A."/>
            <person name="Brown A."/>
            <person name="Chapman S.B."/>
            <person name="Chen Z."/>
            <person name="Dunbar C."/>
            <person name="Freedman E."/>
            <person name="Gearin G."/>
            <person name="Gellesch M."/>
            <person name="Goldberg J."/>
            <person name="Griggs A."/>
            <person name="Gujja S."/>
            <person name="Heiman D."/>
            <person name="Howarth C."/>
            <person name="Larson L."/>
            <person name="Lui A."/>
            <person name="MacDonald P.J.P."/>
            <person name="Mehta T."/>
            <person name="Montmayeur A."/>
            <person name="Murphy C."/>
            <person name="Neiman D."/>
            <person name="Pearson M."/>
            <person name="Priest M."/>
            <person name="Roberts A."/>
            <person name="Saif S."/>
            <person name="Shea T."/>
            <person name="Shenoy N."/>
            <person name="Sisk P."/>
            <person name="Stolte C."/>
            <person name="Sykes S."/>
            <person name="Yandava C."/>
            <person name="Wortman J."/>
            <person name="Nusbaum C."/>
            <person name="Birren B."/>
        </authorList>
    </citation>
    <scope>NUCLEOTIDE SEQUENCE</scope>
    <source>
        <strain evidence="8">ATCC 64411</strain>
    </source>
</reference>
<dbReference type="EnsemblFungi" id="MAPG_05876T0">
    <property type="protein sequence ID" value="MAPG_05876T0"/>
    <property type="gene ID" value="MAPG_05876"/>
</dbReference>